<keyword evidence="7 12" id="KW-0143">Chaperone</keyword>
<evidence type="ECO:0000256" key="5">
    <source>
        <dbReference type="ARBA" id="ARBA00022618"/>
    </source>
</evidence>
<dbReference type="GO" id="GO:0044183">
    <property type="term" value="F:protein folding chaperone"/>
    <property type="evidence" value="ECO:0007669"/>
    <property type="project" value="TreeGrafter"/>
</dbReference>
<accession>A0A1M6NY46</accession>
<keyword evidence="12" id="KW-0963">Cytoplasm</keyword>
<keyword evidence="9 12" id="KW-0131">Cell cycle</keyword>
<dbReference type="InterPro" id="IPR037041">
    <property type="entry name" value="Trigger_fac_C_sf"/>
</dbReference>
<dbReference type="Gene3D" id="3.10.50.40">
    <property type="match status" value="1"/>
</dbReference>
<dbReference type="EMBL" id="FRAJ01000007">
    <property type="protein sequence ID" value="SHK00667.1"/>
    <property type="molecule type" value="Genomic_DNA"/>
</dbReference>
<dbReference type="PANTHER" id="PTHR30560:SF3">
    <property type="entry name" value="TRIGGER FACTOR-LIKE PROTEIN TIG, CHLOROPLASTIC"/>
    <property type="match status" value="1"/>
</dbReference>
<evidence type="ECO:0000256" key="11">
    <source>
        <dbReference type="ARBA" id="ARBA00029986"/>
    </source>
</evidence>
<evidence type="ECO:0000259" key="15">
    <source>
        <dbReference type="PROSITE" id="PS50059"/>
    </source>
</evidence>
<dbReference type="GO" id="GO:0043335">
    <property type="term" value="P:protein unfolding"/>
    <property type="evidence" value="ECO:0007669"/>
    <property type="project" value="TreeGrafter"/>
</dbReference>
<organism evidence="16 17">
    <name type="scientific">Caminicella sporogenes DSM 14501</name>
    <dbReference type="NCBI Taxonomy" id="1121266"/>
    <lineage>
        <taxon>Bacteria</taxon>
        <taxon>Bacillati</taxon>
        <taxon>Bacillota</taxon>
        <taxon>Clostridia</taxon>
        <taxon>Peptostreptococcales</taxon>
        <taxon>Caminicellaceae</taxon>
        <taxon>Caminicella</taxon>
    </lineage>
</organism>
<dbReference type="InterPro" id="IPR008880">
    <property type="entry name" value="Trigger_fac_C"/>
</dbReference>
<dbReference type="Gene3D" id="3.30.70.1050">
    <property type="entry name" value="Trigger factor ribosome-binding domain"/>
    <property type="match status" value="1"/>
</dbReference>
<dbReference type="FunFam" id="3.10.50.40:FF:000001">
    <property type="entry name" value="Trigger factor"/>
    <property type="match status" value="1"/>
</dbReference>
<evidence type="ECO:0000256" key="6">
    <source>
        <dbReference type="ARBA" id="ARBA00023110"/>
    </source>
</evidence>
<dbReference type="Proteomes" id="UP000184082">
    <property type="component" value="Unassembled WGS sequence"/>
</dbReference>
<dbReference type="InterPro" id="IPR001179">
    <property type="entry name" value="PPIase_FKBP_dom"/>
</dbReference>
<gene>
    <name evidence="12" type="primary">tig</name>
    <name evidence="16" type="ORF">SAMN02745883_01025</name>
</gene>
<dbReference type="EC" id="5.2.1.8" evidence="3 12"/>
<keyword evidence="6 12" id="KW-0697">Rotamase</keyword>
<dbReference type="GO" id="GO:0051301">
    <property type="term" value="P:cell division"/>
    <property type="evidence" value="ECO:0007669"/>
    <property type="project" value="UniProtKB-KW"/>
</dbReference>
<dbReference type="PANTHER" id="PTHR30560">
    <property type="entry name" value="TRIGGER FACTOR CHAPERONE AND PEPTIDYL-PROLYL CIS/TRANS ISOMERASE"/>
    <property type="match status" value="1"/>
</dbReference>
<dbReference type="GO" id="GO:0051083">
    <property type="term" value="P:'de novo' cotranslational protein folding"/>
    <property type="evidence" value="ECO:0007669"/>
    <property type="project" value="TreeGrafter"/>
</dbReference>
<dbReference type="GO" id="GO:0003755">
    <property type="term" value="F:peptidyl-prolyl cis-trans isomerase activity"/>
    <property type="evidence" value="ECO:0007669"/>
    <property type="project" value="UniProtKB-UniRule"/>
</dbReference>
<dbReference type="InterPro" id="IPR027304">
    <property type="entry name" value="Trigger_fact/SurA_dom_sf"/>
</dbReference>
<evidence type="ECO:0000256" key="8">
    <source>
        <dbReference type="ARBA" id="ARBA00023235"/>
    </source>
</evidence>
<comment type="similarity">
    <text evidence="2 12 14">Belongs to the FKBP-type PPIase family. Tig subfamily.</text>
</comment>
<keyword evidence="8 12" id="KW-0413">Isomerase</keyword>
<evidence type="ECO:0000256" key="12">
    <source>
        <dbReference type="HAMAP-Rule" id="MF_00303"/>
    </source>
</evidence>
<dbReference type="GO" id="GO:0015031">
    <property type="term" value="P:protein transport"/>
    <property type="evidence" value="ECO:0007669"/>
    <property type="project" value="UniProtKB-UniRule"/>
</dbReference>
<dbReference type="HAMAP" id="MF_00303">
    <property type="entry name" value="Trigger_factor_Tig"/>
    <property type="match status" value="1"/>
</dbReference>
<evidence type="ECO:0000256" key="4">
    <source>
        <dbReference type="ARBA" id="ARBA00016902"/>
    </source>
</evidence>
<comment type="domain">
    <text evidence="12">Consists of 3 domains; the N-terminus binds the ribosome, the middle domain has PPIase activity, while the C-terminus has intrinsic chaperone activity on its own.</text>
</comment>
<dbReference type="InterPro" id="IPR036611">
    <property type="entry name" value="Trigger_fac_ribosome-bd_sf"/>
</dbReference>
<evidence type="ECO:0000256" key="2">
    <source>
        <dbReference type="ARBA" id="ARBA00005464"/>
    </source>
</evidence>
<dbReference type="AlphaFoldDB" id="A0A1M6NY46"/>
<evidence type="ECO:0000256" key="7">
    <source>
        <dbReference type="ARBA" id="ARBA00023186"/>
    </source>
</evidence>
<dbReference type="InterPro" id="IPR008881">
    <property type="entry name" value="Trigger_fac_ribosome-bd_bac"/>
</dbReference>
<keyword evidence="17" id="KW-1185">Reference proteome</keyword>
<dbReference type="PIRSF" id="PIRSF003095">
    <property type="entry name" value="Trigger_factor"/>
    <property type="match status" value="1"/>
</dbReference>
<reference evidence="16 17" key="1">
    <citation type="submission" date="2016-11" db="EMBL/GenBank/DDBJ databases">
        <authorList>
            <person name="Jaros S."/>
            <person name="Januszkiewicz K."/>
            <person name="Wedrychowicz H."/>
        </authorList>
    </citation>
    <scope>NUCLEOTIDE SEQUENCE [LARGE SCALE GENOMIC DNA]</scope>
    <source>
        <strain evidence="16 17">DSM 14501</strain>
    </source>
</reference>
<comment type="subcellular location">
    <subcellularLocation>
        <location evidence="12">Cytoplasm</location>
    </subcellularLocation>
    <text evidence="12">About half TF is bound to the ribosome near the polypeptide exit tunnel while the other half is free in the cytoplasm.</text>
</comment>
<comment type="function">
    <text evidence="10 12">Involved in protein export. Acts as a chaperone by maintaining the newly synthesized protein in an open conformation. Functions as a peptidyl-prolyl cis-trans isomerase.</text>
</comment>
<evidence type="ECO:0000256" key="13">
    <source>
        <dbReference type="PROSITE-ProRule" id="PRU00277"/>
    </source>
</evidence>
<dbReference type="PROSITE" id="PS50059">
    <property type="entry name" value="FKBP_PPIASE"/>
    <property type="match status" value="1"/>
</dbReference>
<comment type="catalytic activity">
    <reaction evidence="1 12 13">
        <text>[protein]-peptidylproline (omega=180) = [protein]-peptidylproline (omega=0)</text>
        <dbReference type="Rhea" id="RHEA:16237"/>
        <dbReference type="Rhea" id="RHEA-COMP:10747"/>
        <dbReference type="Rhea" id="RHEA-COMP:10748"/>
        <dbReference type="ChEBI" id="CHEBI:83833"/>
        <dbReference type="ChEBI" id="CHEBI:83834"/>
        <dbReference type="EC" id="5.2.1.8"/>
    </reaction>
</comment>
<dbReference type="SUPFAM" id="SSF102735">
    <property type="entry name" value="Trigger factor ribosome-binding domain"/>
    <property type="match status" value="1"/>
</dbReference>
<dbReference type="Pfam" id="PF05698">
    <property type="entry name" value="Trigger_C"/>
    <property type="match status" value="1"/>
</dbReference>
<sequence length="428" mass="49741">MNSKILKKENNRVTLEIKVSAEDFEKAIQESYMKNRKRFNIPGFRKGKAPRKIIEMQYGEGIFYEDAINIVLPKEYDKAIKQHNLEPVDRPDVDIEEIKKGEDLIFTATVTVKPEVNLGEYKGIEVEKIEYNVTDEDVEKELERMRDLNARLVNVEDRPVQKNDTVIIDYKGFVDGVQFEGGTAENQSLVIGSGKFIPGFEEQLIGANRGDEIEVKVKFPEEYHADKLAGKDAVFKVTIKEIKFKELPDLDDEFAKDVSEFDTLEELKADIRKRLEENAQKRAERELREKVLDKVVENAQIDIPEVMVETEIDNMLTDFDFQLRYQGLDLEKYLQFTNTKIEDLRNQMKDDAYNRVKTSLVLEAIKEKENIEVTDEDVEKEIEKIAEQNKVSVEKMKETFRDGNYGYIRNTIKVRKTIDFLVENAKIA</sequence>
<dbReference type="NCBIfam" id="TIGR00115">
    <property type="entry name" value="tig"/>
    <property type="match status" value="1"/>
</dbReference>
<dbReference type="Pfam" id="PF00254">
    <property type="entry name" value="FKBP_C"/>
    <property type="match status" value="1"/>
</dbReference>
<evidence type="ECO:0000256" key="3">
    <source>
        <dbReference type="ARBA" id="ARBA00013194"/>
    </source>
</evidence>
<keyword evidence="5 12" id="KW-0132">Cell division</keyword>
<evidence type="ECO:0000256" key="1">
    <source>
        <dbReference type="ARBA" id="ARBA00000971"/>
    </source>
</evidence>
<dbReference type="SUPFAM" id="SSF109998">
    <property type="entry name" value="Triger factor/SurA peptide-binding domain-like"/>
    <property type="match status" value="1"/>
</dbReference>
<dbReference type="RefSeq" id="WP_072966301.1">
    <property type="nucleotide sequence ID" value="NZ_FRAJ01000007.1"/>
</dbReference>
<feature type="domain" description="PPIase FKBP-type" evidence="15">
    <location>
        <begin position="163"/>
        <end position="245"/>
    </location>
</feature>
<evidence type="ECO:0000256" key="10">
    <source>
        <dbReference type="ARBA" id="ARBA00024849"/>
    </source>
</evidence>
<dbReference type="SUPFAM" id="SSF54534">
    <property type="entry name" value="FKBP-like"/>
    <property type="match status" value="1"/>
</dbReference>
<dbReference type="InterPro" id="IPR005215">
    <property type="entry name" value="Trig_fac"/>
</dbReference>
<dbReference type="Gene3D" id="1.10.3120.10">
    <property type="entry name" value="Trigger factor, C-terminal domain"/>
    <property type="match status" value="1"/>
</dbReference>
<evidence type="ECO:0000313" key="16">
    <source>
        <dbReference type="EMBL" id="SHK00667.1"/>
    </source>
</evidence>
<name>A0A1M6NY46_9FIRM</name>
<dbReference type="STRING" id="1121266.SAMN02745883_01025"/>
<proteinExistence type="inferred from homology"/>
<evidence type="ECO:0000313" key="17">
    <source>
        <dbReference type="Proteomes" id="UP000184082"/>
    </source>
</evidence>
<protein>
    <recommendedName>
        <fullName evidence="4 12">Trigger factor</fullName>
        <shortName evidence="12">TF</shortName>
        <ecNumber evidence="3 12">5.2.1.8</ecNumber>
    </recommendedName>
    <alternativeName>
        <fullName evidence="11 12">PPIase</fullName>
    </alternativeName>
</protein>
<dbReference type="GO" id="GO:0005737">
    <property type="term" value="C:cytoplasm"/>
    <property type="evidence" value="ECO:0007669"/>
    <property type="project" value="UniProtKB-SubCell"/>
</dbReference>
<dbReference type="GO" id="GO:0043022">
    <property type="term" value="F:ribosome binding"/>
    <property type="evidence" value="ECO:0007669"/>
    <property type="project" value="TreeGrafter"/>
</dbReference>
<evidence type="ECO:0000256" key="14">
    <source>
        <dbReference type="RuleBase" id="RU003914"/>
    </source>
</evidence>
<dbReference type="Pfam" id="PF05697">
    <property type="entry name" value="Trigger_N"/>
    <property type="match status" value="1"/>
</dbReference>
<dbReference type="InterPro" id="IPR046357">
    <property type="entry name" value="PPIase_dom_sf"/>
</dbReference>
<evidence type="ECO:0000256" key="9">
    <source>
        <dbReference type="ARBA" id="ARBA00023306"/>
    </source>
</evidence>